<feature type="region of interest" description="Disordered" evidence="1">
    <location>
        <begin position="1399"/>
        <end position="1431"/>
    </location>
</feature>
<feature type="region of interest" description="Disordered" evidence="1">
    <location>
        <begin position="710"/>
        <end position="819"/>
    </location>
</feature>
<evidence type="ECO:0000259" key="2">
    <source>
        <dbReference type="Pfam" id="PF15249"/>
    </source>
</evidence>
<dbReference type="Proteomes" id="UP000008672">
    <property type="component" value="Unassembled WGS sequence"/>
</dbReference>
<dbReference type="eggNOG" id="ENOG502QVNX">
    <property type="taxonomic scope" value="Eukaryota"/>
</dbReference>
<dbReference type="EMBL" id="AFYH01112182">
    <property type="status" value="NOT_ANNOTATED_CDS"/>
    <property type="molecule type" value="Genomic_DNA"/>
</dbReference>
<reference evidence="3" key="3">
    <citation type="submission" date="2025-09" db="UniProtKB">
        <authorList>
            <consortium name="Ensembl"/>
        </authorList>
    </citation>
    <scope>IDENTIFICATION</scope>
</reference>
<dbReference type="HOGENOM" id="CLU_002283_0_0_1"/>
<dbReference type="OMA" id="AGCEAKE"/>
<protein>
    <recommendedName>
        <fullName evidence="2">GLTSCR protein conserved domain-containing protein</fullName>
    </recommendedName>
</protein>
<feature type="region of interest" description="Disordered" evidence="1">
    <location>
        <begin position="1321"/>
        <end position="1356"/>
    </location>
</feature>
<evidence type="ECO:0000256" key="1">
    <source>
        <dbReference type="SAM" id="MobiDB-lite"/>
    </source>
</evidence>
<evidence type="ECO:0000313" key="3">
    <source>
        <dbReference type="Ensembl" id="ENSLACP00000006228.1"/>
    </source>
</evidence>
<feature type="compositionally biased region" description="Low complexity" evidence="1">
    <location>
        <begin position="729"/>
        <end position="738"/>
    </location>
</feature>
<dbReference type="InterPro" id="IPR015671">
    <property type="entry name" value="GSCR1_dom"/>
</dbReference>
<accession>H3A9A7</accession>
<organism evidence="3 4">
    <name type="scientific">Latimeria chalumnae</name>
    <name type="common">Coelacanth</name>
    <dbReference type="NCBI Taxonomy" id="7897"/>
    <lineage>
        <taxon>Eukaryota</taxon>
        <taxon>Metazoa</taxon>
        <taxon>Chordata</taxon>
        <taxon>Craniata</taxon>
        <taxon>Vertebrata</taxon>
        <taxon>Euteleostomi</taxon>
        <taxon>Coelacanthiformes</taxon>
        <taxon>Coelacanthidae</taxon>
        <taxon>Latimeria</taxon>
    </lineage>
</organism>
<dbReference type="EMBL" id="AFYH01112180">
    <property type="status" value="NOT_ANNOTATED_CDS"/>
    <property type="molecule type" value="Genomic_DNA"/>
</dbReference>
<dbReference type="GeneTree" id="ENSGT00940000159112"/>
<sequence length="1448" mass="152451">MDDEDGTCLLDVLCDPQALNDFLPGLVVGNALDNLPQKGSSLIFFISSPSQLQGQLASISPENGSQAQPSTGCVDLSFLEDGILDSPAGSSLQQNQEEPCDILQQSLQEANITEQTLEEEAVLATSTLQAQQYPAAQSVEPSENALHFLAPGSRTELGGLTQQPAVFTQQQLPLSAQFMNKTINLQPLLQQVGFNSLAIQQLASERPGGATSIGSIQVVDSSQAPVMSLGQNAQQLIAKTGQPSSVNALPTGRFIATSASDQQVTMNSTSISSPSPSIFIQKSGPASGVNASMVFTNGSVAQPLRPPFSSQVIQSPVSTQNVTVQKTPTPIQPKPSINIQPKLVQISPKPSFNPNSAALQTALKIQSEAALQHQKAQQNMTFVAGNPASNVLLSAQGSGGPASINANPLKQQQMPPNMAKPVSVQVLNQGGSIVFQPQSVPQAVFPGQNQFILPGQLANTSTMTVAQQLSALPGGSIFTAQGAAQQHLPGQILAAPNVTSQLIAGQPNFGQVFAAPNAQLAVSQGTILSAPLQLPTGQMGSPAVFQMPAQIASAFAPQSQSSAPPALGTNSVATSGQTLIQGVPLPNQITVLNSAGVLGQAVQLQQATSISQASVAPPQQPMTEAASAVLGSGQPPVLVVRQAPTSPKCQPKVSALAQTPLKGGVDAHPLAQLQAPLQLISGGTEEKEKLVNDQQRVETALTGDQILLCVSASSPGPNPPPARKPNPAPASGYTTAPGFTPPAGPGVSPVERGDPQKSCCPAGRGTAGPHSAPLPFQKILKSKQMAAAAAGQPASTRAPVSSQAQQPPPVSGTVQSGAGPTQLQLAVGVRVAEPQATPRQQKPQLASLLQQATLPLKPSLETSCGHSCIVKCLLRLPLSIKDLCFPVFILSILTVNIICGPISLHGFTDSSPPVTRDGNVLAVGVAGAPSLPTQGSLPGVHLNTLLPSQLQPSIQVRACSTVKKPHSVSALHPSTSSTGSTLRSGKDQSRFKSLGMELPALLQLGIYGQPCTVRNEERAFKTNKPQIKKVKDEPGFGGGVQRVSSFVFVRQPPPIVFKQNLVLLEQFCRDQDTILQSDYRSPFASFKDAVSRVLPYHVCMGTLPSYEDFRKVDEEFEVVSTQLLKRTQAMLNKYRLLLLEEARRSSPSAEMVMIDRVFVQEEKAALTEDRKLVRRNPGEFRKVGRVISVLFHNPPPPPPNQPPSSIFSHNSSPLSVTKSKVGQVRTSPSVPTAGCSPSDNMEATPLPSRPRPLKTYTATSRGLLKLKIKNEAGCSKVVHNTALDQQDRLSSELGPVGKPTASPGMLSLQLRNGTVDLKAQGTVESQQPDHADRREATETKGFEAGPQGFSGGGAKSSSAAYLPSLVDQNLMKELKEVEDGFSCSLMKVEAAEEVPDLHWELPLPQPKRRKSDPLEVDSASFSSGSPQDRALSEHLQNAINSILDLQRL</sequence>
<dbReference type="PANTHER" id="PTHR15572">
    <property type="entry name" value="GLIOMA TUMOR SUPPRESSOR CANDIDATE REGION GENE 1"/>
    <property type="match status" value="1"/>
</dbReference>
<dbReference type="EMBL" id="AFYH01112179">
    <property type="status" value="NOT_ANNOTATED_CDS"/>
    <property type="molecule type" value="Genomic_DNA"/>
</dbReference>
<dbReference type="PANTHER" id="PTHR15572:SF4">
    <property type="entry name" value="GLIOMA TUMOR SUPPRESSOR CANDIDATE REGION GENE 1 PROTEIN-LIKE ISOFORM X1"/>
    <property type="match status" value="1"/>
</dbReference>
<reference evidence="3" key="2">
    <citation type="submission" date="2025-08" db="UniProtKB">
        <authorList>
            <consortium name="Ensembl"/>
        </authorList>
    </citation>
    <scope>IDENTIFICATION</scope>
</reference>
<keyword evidence="4" id="KW-1185">Reference proteome</keyword>
<dbReference type="Ensembl" id="ENSLACT00000006280.1">
    <property type="protein sequence ID" value="ENSLACP00000006228.1"/>
    <property type="gene ID" value="ENSLACG00000005524.1"/>
</dbReference>
<dbReference type="GO" id="GO:0016514">
    <property type="term" value="C:SWI/SNF complex"/>
    <property type="evidence" value="ECO:0007669"/>
    <property type="project" value="TreeGrafter"/>
</dbReference>
<dbReference type="Pfam" id="PF15249">
    <property type="entry name" value="GLTSCR1"/>
    <property type="match status" value="1"/>
</dbReference>
<dbReference type="EMBL" id="AFYH01112183">
    <property type="status" value="NOT_ANNOTATED_CDS"/>
    <property type="molecule type" value="Genomic_DNA"/>
</dbReference>
<reference evidence="4" key="1">
    <citation type="submission" date="2011-08" db="EMBL/GenBank/DDBJ databases">
        <title>The draft genome of Latimeria chalumnae.</title>
        <authorList>
            <person name="Di Palma F."/>
            <person name="Alfoldi J."/>
            <person name="Johnson J."/>
            <person name="Berlin A."/>
            <person name="Gnerre S."/>
            <person name="Jaffe D."/>
            <person name="MacCallum I."/>
            <person name="Young S."/>
            <person name="Walker B.J."/>
            <person name="Lander E."/>
            <person name="Lindblad-Toh K."/>
        </authorList>
    </citation>
    <scope>NUCLEOTIDE SEQUENCE [LARGE SCALE GENOMIC DNA]</scope>
    <source>
        <strain evidence="4">Wild caught</strain>
    </source>
</reference>
<name>H3A9A7_LATCH</name>
<feature type="region of interest" description="Disordered" evidence="1">
    <location>
        <begin position="966"/>
        <end position="988"/>
    </location>
</feature>
<feature type="compositionally biased region" description="Polar residues" evidence="1">
    <location>
        <begin position="1204"/>
        <end position="1241"/>
    </location>
</feature>
<dbReference type="EMBL" id="AFYH01112184">
    <property type="status" value="NOT_ANNOTATED_CDS"/>
    <property type="molecule type" value="Genomic_DNA"/>
</dbReference>
<dbReference type="InParanoid" id="H3A9A7"/>
<feature type="region of interest" description="Disordered" evidence="1">
    <location>
        <begin position="1194"/>
        <end position="1254"/>
    </location>
</feature>
<dbReference type="EMBL" id="AFYH01112185">
    <property type="status" value="NOT_ANNOTATED_CDS"/>
    <property type="molecule type" value="Genomic_DNA"/>
</dbReference>
<feature type="compositionally biased region" description="Pro residues" evidence="1">
    <location>
        <begin position="716"/>
        <end position="728"/>
    </location>
</feature>
<dbReference type="EMBL" id="AFYH01112181">
    <property type="status" value="NOT_ANNOTATED_CDS"/>
    <property type="molecule type" value="Genomic_DNA"/>
</dbReference>
<feature type="domain" description="GLTSCR protein conserved" evidence="2">
    <location>
        <begin position="1070"/>
        <end position="1170"/>
    </location>
</feature>
<dbReference type="InterPro" id="IPR052438">
    <property type="entry name" value="Chromatin_remod/trans_coact"/>
</dbReference>
<evidence type="ECO:0000313" key="4">
    <source>
        <dbReference type="Proteomes" id="UP000008672"/>
    </source>
</evidence>
<feature type="compositionally biased region" description="Basic and acidic residues" evidence="1">
    <location>
        <begin position="1327"/>
        <end position="1341"/>
    </location>
</feature>
<dbReference type="GO" id="GO:0045893">
    <property type="term" value="P:positive regulation of DNA-templated transcription"/>
    <property type="evidence" value="ECO:0007669"/>
    <property type="project" value="TreeGrafter"/>
</dbReference>
<proteinExistence type="predicted"/>
<dbReference type="STRING" id="7897.ENSLACP00000006228"/>